<comment type="caution">
    <text evidence="1">The sequence shown here is derived from an EMBL/GenBank/DDBJ whole genome shotgun (WGS) entry which is preliminary data.</text>
</comment>
<protein>
    <submittedName>
        <fullName evidence="1">Uncharacterized protein</fullName>
    </submittedName>
</protein>
<evidence type="ECO:0000313" key="2">
    <source>
        <dbReference type="Proteomes" id="UP000093482"/>
    </source>
</evidence>
<gene>
    <name evidence="1" type="ORF">A6K76_01215</name>
</gene>
<dbReference type="Proteomes" id="UP000093482">
    <property type="component" value="Unassembled WGS sequence"/>
</dbReference>
<dbReference type="OrthoDB" id="9878723at2"/>
<organism evidence="1 2">
    <name type="scientific">Caryophanon latum</name>
    <dbReference type="NCBI Taxonomy" id="33977"/>
    <lineage>
        <taxon>Bacteria</taxon>
        <taxon>Bacillati</taxon>
        <taxon>Bacillota</taxon>
        <taxon>Bacilli</taxon>
        <taxon>Bacillales</taxon>
        <taxon>Caryophanaceae</taxon>
        <taxon>Caryophanon</taxon>
    </lineage>
</organism>
<dbReference type="RefSeq" id="WP_066463056.1">
    <property type="nucleotide sequence ID" value="NZ_MATO01000023.1"/>
</dbReference>
<reference evidence="1 2" key="1">
    <citation type="submission" date="2016-07" db="EMBL/GenBank/DDBJ databases">
        <title>Caryophanon latum genome sequencing.</title>
        <authorList>
            <person name="Verma A."/>
            <person name="Pal Y."/>
            <person name="Krishnamurthi S."/>
        </authorList>
    </citation>
    <scope>NUCLEOTIDE SEQUENCE [LARGE SCALE GENOMIC DNA]</scope>
    <source>
        <strain evidence="1 2">DSM 14151</strain>
    </source>
</reference>
<keyword evidence="2" id="KW-1185">Reference proteome</keyword>
<evidence type="ECO:0000313" key="1">
    <source>
        <dbReference type="EMBL" id="OCS91762.1"/>
    </source>
</evidence>
<proteinExistence type="predicted"/>
<name>A0A1C0YX50_9BACL</name>
<dbReference type="EMBL" id="MATO01000023">
    <property type="protein sequence ID" value="OCS91762.1"/>
    <property type="molecule type" value="Genomic_DNA"/>
</dbReference>
<accession>A0A1C0YX50</accession>
<dbReference type="AlphaFoldDB" id="A0A1C0YX50"/>
<sequence>MTTVRTTMLETVDGEQFHSRYHLHNSSFYRMSEKVIISIKNGRQGIDVFVKSNDGIYDFVGDVSFDKSDSLKETANVLFHSKGINGFRYDGDTIIDIELDAKKAREYKEKSFFDLDF</sequence>